<dbReference type="Proteomes" id="UP000552709">
    <property type="component" value="Unassembled WGS sequence"/>
</dbReference>
<feature type="chain" id="PRO_5031094147" evidence="1">
    <location>
        <begin position="17"/>
        <end position="38"/>
    </location>
</feature>
<sequence length="38" mass="4054">MPAPFLLALLRAPALAATTWRPPALHESHPDFPGVTSC</sequence>
<organism evidence="2 3">
    <name type="scientific">Deinococcus humi</name>
    <dbReference type="NCBI Taxonomy" id="662880"/>
    <lineage>
        <taxon>Bacteria</taxon>
        <taxon>Thermotogati</taxon>
        <taxon>Deinococcota</taxon>
        <taxon>Deinococci</taxon>
        <taxon>Deinococcales</taxon>
        <taxon>Deinococcaceae</taxon>
        <taxon>Deinococcus</taxon>
    </lineage>
</organism>
<accession>A0A7W8NEI9</accession>
<reference evidence="2 3" key="1">
    <citation type="submission" date="2020-08" db="EMBL/GenBank/DDBJ databases">
        <title>Genomic Encyclopedia of Type Strains, Phase IV (KMG-IV): sequencing the most valuable type-strain genomes for metagenomic binning, comparative biology and taxonomic classification.</title>
        <authorList>
            <person name="Goeker M."/>
        </authorList>
    </citation>
    <scope>NUCLEOTIDE SEQUENCE [LARGE SCALE GENOMIC DNA]</scope>
    <source>
        <strain evidence="2 3">DSM 27939</strain>
    </source>
</reference>
<keyword evidence="3" id="KW-1185">Reference proteome</keyword>
<protein>
    <submittedName>
        <fullName evidence="2">Uncharacterized protein</fullName>
    </submittedName>
</protein>
<evidence type="ECO:0000313" key="3">
    <source>
        <dbReference type="Proteomes" id="UP000552709"/>
    </source>
</evidence>
<evidence type="ECO:0000256" key="1">
    <source>
        <dbReference type="SAM" id="SignalP"/>
    </source>
</evidence>
<proteinExistence type="predicted"/>
<comment type="caution">
    <text evidence="2">The sequence shown here is derived from an EMBL/GenBank/DDBJ whole genome shotgun (WGS) entry which is preliminary data.</text>
</comment>
<dbReference type="AlphaFoldDB" id="A0A7W8NEI9"/>
<dbReference type="EMBL" id="JACHFL010000005">
    <property type="protein sequence ID" value="MBB5363391.1"/>
    <property type="molecule type" value="Genomic_DNA"/>
</dbReference>
<keyword evidence="1" id="KW-0732">Signal</keyword>
<feature type="signal peptide" evidence="1">
    <location>
        <begin position="1"/>
        <end position="16"/>
    </location>
</feature>
<name>A0A7W8NEI9_9DEIO</name>
<gene>
    <name evidence="2" type="ORF">HNQ08_002489</name>
</gene>
<evidence type="ECO:0000313" key="2">
    <source>
        <dbReference type="EMBL" id="MBB5363391.1"/>
    </source>
</evidence>